<keyword evidence="4 8" id="KW-0808">Transferase</keyword>
<comment type="similarity">
    <text evidence="8">Belongs to the MenA family. Type 1 subfamily.</text>
</comment>
<feature type="region of interest" description="Disordered" evidence="10">
    <location>
        <begin position="1"/>
        <end position="25"/>
    </location>
</feature>
<dbReference type="GO" id="GO:0005886">
    <property type="term" value="C:plasma membrane"/>
    <property type="evidence" value="ECO:0007669"/>
    <property type="project" value="UniProtKB-SubCell"/>
</dbReference>
<comment type="pathway">
    <text evidence="8">Quinol/quinone metabolism; menaquinone biosynthesis; menaquinol from 1,4-dihydroxy-2-naphthoate: step 1/2.</text>
</comment>
<feature type="transmembrane region" description="Helical" evidence="8">
    <location>
        <begin position="191"/>
        <end position="212"/>
    </location>
</feature>
<keyword evidence="6 8" id="KW-1133">Transmembrane helix</keyword>
<dbReference type="HAMAP" id="MF_01937">
    <property type="entry name" value="MenA_1"/>
    <property type="match status" value="1"/>
</dbReference>
<dbReference type="UniPathway" id="UPA00079">
    <property type="reaction ID" value="UER00168"/>
</dbReference>
<comment type="catalytic activity">
    <reaction evidence="8">
        <text>an all-trans-polyprenyl diphosphate + 1,4-dihydroxy-2-naphthoate + H(+) = a 2-demethylmenaquinol + CO2 + diphosphate</text>
        <dbReference type="Rhea" id="RHEA:26478"/>
        <dbReference type="Rhea" id="RHEA-COMP:9563"/>
        <dbReference type="Rhea" id="RHEA-COMP:9564"/>
        <dbReference type="ChEBI" id="CHEBI:11173"/>
        <dbReference type="ChEBI" id="CHEBI:15378"/>
        <dbReference type="ChEBI" id="CHEBI:16526"/>
        <dbReference type="ChEBI" id="CHEBI:33019"/>
        <dbReference type="ChEBI" id="CHEBI:55437"/>
        <dbReference type="ChEBI" id="CHEBI:58914"/>
        <dbReference type="EC" id="2.5.1.74"/>
    </reaction>
</comment>
<gene>
    <name evidence="8" type="primary">menA</name>
    <name evidence="11" type="ORF">CYJ26_03920</name>
</gene>
<dbReference type="CDD" id="cd13962">
    <property type="entry name" value="PT_UbiA_UBIAD1"/>
    <property type="match status" value="1"/>
</dbReference>
<feature type="transmembrane region" description="Helical" evidence="8">
    <location>
        <begin position="135"/>
        <end position="154"/>
    </location>
</feature>
<feature type="transmembrane region" description="Helical" evidence="8">
    <location>
        <begin position="108"/>
        <end position="129"/>
    </location>
</feature>
<keyword evidence="2 8" id="KW-0474">Menaquinone biosynthesis</keyword>
<evidence type="ECO:0000256" key="7">
    <source>
        <dbReference type="ARBA" id="ARBA00023136"/>
    </source>
</evidence>
<dbReference type="PANTHER" id="PTHR13929">
    <property type="entry name" value="1,4-DIHYDROXY-2-NAPHTHOATE OCTAPRENYLTRANSFERASE"/>
    <property type="match status" value="1"/>
</dbReference>
<feature type="transmembrane region" description="Helical" evidence="8">
    <location>
        <begin position="233"/>
        <end position="256"/>
    </location>
</feature>
<keyword evidence="5 8" id="KW-0812">Transmembrane</keyword>
<dbReference type="Gene3D" id="1.10.357.140">
    <property type="entry name" value="UbiA prenyltransferase"/>
    <property type="match status" value="1"/>
</dbReference>
<feature type="transmembrane region" description="Helical" evidence="8">
    <location>
        <begin position="309"/>
        <end position="328"/>
    </location>
</feature>
<evidence type="ECO:0000256" key="3">
    <source>
        <dbReference type="ARBA" id="ARBA00022475"/>
    </source>
</evidence>
<feature type="transmembrane region" description="Helical" evidence="8">
    <location>
        <begin position="166"/>
        <end position="185"/>
    </location>
</feature>
<dbReference type="InterPro" id="IPR000537">
    <property type="entry name" value="UbiA_prenyltransferase"/>
</dbReference>
<proteinExistence type="inferred from homology"/>
<evidence type="ECO:0000256" key="9">
    <source>
        <dbReference type="NCBIfam" id="TIGR00751"/>
    </source>
</evidence>
<dbReference type="InterPro" id="IPR044878">
    <property type="entry name" value="UbiA_sf"/>
</dbReference>
<evidence type="ECO:0000256" key="10">
    <source>
        <dbReference type="SAM" id="MobiDB-lite"/>
    </source>
</evidence>
<feature type="transmembrane region" description="Helical" evidence="8">
    <location>
        <begin position="268"/>
        <end position="288"/>
    </location>
</feature>
<dbReference type="GO" id="GO:0042371">
    <property type="term" value="P:vitamin K biosynthetic process"/>
    <property type="evidence" value="ECO:0007669"/>
    <property type="project" value="TreeGrafter"/>
</dbReference>
<evidence type="ECO:0000256" key="1">
    <source>
        <dbReference type="ARBA" id="ARBA00004141"/>
    </source>
</evidence>
<evidence type="ECO:0000256" key="6">
    <source>
        <dbReference type="ARBA" id="ARBA00022989"/>
    </source>
</evidence>
<organism evidence="11 12">
    <name type="scientific">Actinomyces urogenitalis</name>
    <dbReference type="NCBI Taxonomy" id="103621"/>
    <lineage>
        <taxon>Bacteria</taxon>
        <taxon>Bacillati</taxon>
        <taxon>Actinomycetota</taxon>
        <taxon>Actinomycetes</taxon>
        <taxon>Actinomycetales</taxon>
        <taxon>Actinomycetaceae</taxon>
        <taxon>Actinomyces</taxon>
    </lineage>
</organism>
<dbReference type="NCBIfam" id="TIGR00751">
    <property type="entry name" value="menA"/>
    <property type="match status" value="1"/>
</dbReference>
<dbReference type="EC" id="2.5.1.74" evidence="8 9"/>
<evidence type="ECO:0000313" key="12">
    <source>
        <dbReference type="Proteomes" id="UP000234778"/>
    </source>
</evidence>
<evidence type="ECO:0000256" key="2">
    <source>
        <dbReference type="ARBA" id="ARBA00022428"/>
    </source>
</evidence>
<sequence>MSAYDGPVPPSTSRPSAPEAEGPRATSWAEVVRLRTLPAALAPVILGAGAAGALGTFSLPRTLLAGGVALALQIGSNLANDYSDGVRGTDDDRTGPPRLTASGQVRPAVVKYAAFGCFALAGLLGLALLALSGQWWLVGVGIAAVAAAWFYTGGSHPYGYAGLGEVFVFVFFGLVATSGTVYVQGGLVPGWVWLSACGIGLIACSLLMVNNLRDINTDPAHGKRTLAVRLGQARARSAFVLMVRLPVLLGIAALTWARWSESRDGNALGGALILIVVAAVLALAAHRVSLPVRGGAQGRALIPALRDAGLYELVYGVVMALGLLAVTAA</sequence>
<evidence type="ECO:0000313" key="11">
    <source>
        <dbReference type="EMBL" id="PKY99267.1"/>
    </source>
</evidence>
<dbReference type="NCBIfam" id="NF004751">
    <property type="entry name" value="PRK06080.1-3"/>
    <property type="match status" value="1"/>
</dbReference>
<evidence type="ECO:0000256" key="4">
    <source>
        <dbReference type="ARBA" id="ARBA00022679"/>
    </source>
</evidence>
<keyword evidence="3 8" id="KW-1003">Cell membrane</keyword>
<evidence type="ECO:0000256" key="5">
    <source>
        <dbReference type="ARBA" id="ARBA00022692"/>
    </source>
</evidence>
<dbReference type="Proteomes" id="UP000234778">
    <property type="component" value="Unassembled WGS sequence"/>
</dbReference>
<dbReference type="GO" id="GO:0009234">
    <property type="term" value="P:menaquinone biosynthetic process"/>
    <property type="evidence" value="ECO:0007669"/>
    <property type="project" value="UniProtKB-UniRule"/>
</dbReference>
<dbReference type="GO" id="GO:0046428">
    <property type="term" value="F:1,4-dihydroxy-2-naphthoate polyprenyltransferase activity"/>
    <property type="evidence" value="ECO:0007669"/>
    <property type="project" value="UniProtKB-UniRule"/>
</dbReference>
<evidence type="ECO:0000256" key="8">
    <source>
        <dbReference type="HAMAP-Rule" id="MF_01937"/>
    </source>
</evidence>
<dbReference type="InterPro" id="IPR004657">
    <property type="entry name" value="MenA"/>
</dbReference>
<accession>A0A2I1KUI8</accession>
<comment type="caution">
    <text evidence="11">The sequence shown here is derived from an EMBL/GenBank/DDBJ whole genome shotgun (WGS) entry which is preliminary data.</text>
</comment>
<dbReference type="Pfam" id="PF01040">
    <property type="entry name" value="UbiA"/>
    <property type="match status" value="1"/>
</dbReference>
<dbReference type="EMBL" id="PKHA01000002">
    <property type="protein sequence ID" value="PKY99267.1"/>
    <property type="molecule type" value="Genomic_DNA"/>
</dbReference>
<name>A0A2I1KUI8_9ACTO</name>
<reference evidence="11 12" key="1">
    <citation type="submission" date="2017-12" db="EMBL/GenBank/DDBJ databases">
        <title>Phylogenetic diversity of female urinary microbiome.</title>
        <authorList>
            <person name="Thomas-White K."/>
            <person name="Wolfe A.J."/>
        </authorList>
    </citation>
    <scope>NUCLEOTIDE SEQUENCE [LARGE SCALE GENOMIC DNA]</scope>
    <source>
        <strain evidence="11 12">UMB0319</strain>
    </source>
</reference>
<comment type="subcellular location">
    <subcellularLocation>
        <location evidence="8">Cell membrane</location>
        <topology evidence="8">Multi-pass membrane protein</topology>
    </subcellularLocation>
    <subcellularLocation>
        <location evidence="1">Membrane</location>
        <topology evidence="1">Multi-pass membrane protein</topology>
    </subcellularLocation>
</comment>
<keyword evidence="7 8" id="KW-0472">Membrane</keyword>
<dbReference type="AlphaFoldDB" id="A0A2I1KUI8"/>
<dbReference type="InterPro" id="IPR026046">
    <property type="entry name" value="UBIAD1"/>
</dbReference>
<protein>
    <recommendedName>
        <fullName evidence="8 9">1,4-dihydroxy-2-naphthoate octaprenyltransferase</fullName>
        <shortName evidence="8">DHNA-octaprenyltransferase</shortName>
        <ecNumber evidence="8 9">2.5.1.74</ecNumber>
    </recommendedName>
</protein>
<dbReference type="PANTHER" id="PTHR13929:SF0">
    <property type="entry name" value="UBIA PRENYLTRANSFERASE DOMAIN-CONTAINING PROTEIN 1"/>
    <property type="match status" value="1"/>
</dbReference>
<comment type="function">
    <text evidence="8">Conversion of 1,4-dihydroxy-2-naphthoate (DHNA) to demethylmenaquinone (DMK).</text>
</comment>